<dbReference type="AlphaFoldDB" id="A0A8J2LDF8"/>
<feature type="non-terminal residue" evidence="2">
    <location>
        <position position="1"/>
    </location>
</feature>
<protein>
    <submittedName>
        <fullName evidence="2">Uncharacterized protein</fullName>
    </submittedName>
</protein>
<dbReference type="Proteomes" id="UP000708208">
    <property type="component" value="Unassembled WGS sequence"/>
</dbReference>
<evidence type="ECO:0000313" key="3">
    <source>
        <dbReference type="Proteomes" id="UP000708208"/>
    </source>
</evidence>
<reference evidence="2" key="1">
    <citation type="submission" date="2021-06" db="EMBL/GenBank/DDBJ databases">
        <authorList>
            <person name="Hodson N. C."/>
            <person name="Mongue J. A."/>
            <person name="Jaron S. K."/>
        </authorList>
    </citation>
    <scope>NUCLEOTIDE SEQUENCE</scope>
</reference>
<organism evidence="2 3">
    <name type="scientific">Allacma fusca</name>
    <dbReference type="NCBI Taxonomy" id="39272"/>
    <lineage>
        <taxon>Eukaryota</taxon>
        <taxon>Metazoa</taxon>
        <taxon>Ecdysozoa</taxon>
        <taxon>Arthropoda</taxon>
        <taxon>Hexapoda</taxon>
        <taxon>Collembola</taxon>
        <taxon>Symphypleona</taxon>
        <taxon>Sminthuridae</taxon>
        <taxon>Allacma</taxon>
    </lineage>
</organism>
<feature type="compositionally biased region" description="Basic and acidic residues" evidence="1">
    <location>
        <begin position="160"/>
        <end position="170"/>
    </location>
</feature>
<keyword evidence="3" id="KW-1185">Reference proteome</keyword>
<proteinExistence type="predicted"/>
<dbReference type="EMBL" id="CAJVCH010476092">
    <property type="protein sequence ID" value="CAG7820353.1"/>
    <property type="molecule type" value="Genomic_DNA"/>
</dbReference>
<evidence type="ECO:0000256" key="1">
    <source>
        <dbReference type="SAM" id="MobiDB-lite"/>
    </source>
</evidence>
<accession>A0A8J2LDF8</accession>
<feature type="region of interest" description="Disordered" evidence="1">
    <location>
        <begin position="148"/>
        <end position="200"/>
    </location>
</feature>
<name>A0A8J2LDF8_9HEXA</name>
<gene>
    <name evidence="2" type="ORF">AFUS01_LOCUS30746</name>
</gene>
<evidence type="ECO:0000313" key="2">
    <source>
        <dbReference type="EMBL" id="CAG7820353.1"/>
    </source>
</evidence>
<comment type="caution">
    <text evidence="2">The sequence shown here is derived from an EMBL/GenBank/DDBJ whole genome shotgun (WGS) entry which is preliminary data.</text>
</comment>
<sequence length="200" mass="22465">TFVHRFAWFFRVLTSGKRRVYTSIFKLAKTATVGYCRLLLDGENQPNRVMVKDDELLPNSLCFVMVVVNLERKVVLEELRVQFKEVLRCENQIELGCMPLRVLPLTHRKSGSDASSPTWLEYLHGVPAGFHSRRAKILRLMPVAYSGRDDVPTSSNSESQGHDEPGRGDSQHVCSRSTGTKSSSSSGATPIERRCKPARS</sequence>
<feature type="compositionally biased region" description="Basic and acidic residues" evidence="1">
    <location>
        <begin position="191"/>
        <end position="200"/>
    </location>
</feature>
<feature type="compositionally biased region" description="Low complexity" evidence="1">
    <location>
        <begin position="175"/>
        <end position="187"/>
    </location>
</feature>